<accession>A0A814S0R4</accession>
<reference evidence="2" key="1">
    <citation type="submission" date="2021-02" db="EMBL/GenBank/DDBJ databases">
        <authorList>
            <person name="Nowell W R."/>
        </authorList>
    </citation>
    <scope>NUCLEOTIDE SEQUENCE</scope>
    <source>
        <strain evidence="2">Ploen Becks lab</strain>
    </source>
</reference>
<gene>
    <name evidence="2" type="ORF">OXX778_LOCUS22880</name>
</gene>
<dbReference type="Pfam" id="PF00078">
    <property type="entry name" value="RVT_1"/>
    <property type="match status" value="1"/>
</dbReference>
<protein>
    <recommendedName>
        <fullName evidence="1">Reverse transcriptase domain-containing protein</fullName>
    </recommendedName>
</protein>
<proteinExistence type="predicted"/>
<organism evidence="2 3">
    <name type="scientific">Brachionus calyciflorus</name>
    <dbReference type="NCBI Taxonomy" id="104777"/>
    <lineage>
        <taxon>Eukaryota</taxon>
        <taxon>Metazoa</taxon>
        <taxon>Spiralia</taxon>
        <taxon>Gnathifera</taxon>
        <taxon>Rotifera</taxon>
        <taxon>Eurotatoria</taxon>
        <taxon>Monogononta</taxon>
        <taxon>Pseudotrocha</taxon>
        <taxon>Ploima</taxon>
        <taxon>Brachionidae</taxon>
        <taxon>Brachionus</taxon>
    </lineage>
</organism>
<dbReference type="InterPro" id="IPR043502">
    <property type="entry name" value="DNA/RNA_pol_sf"/>
</dbReference>
<evidence type="ECO:0000259" key="1">
    <source>
        <dbReference type="PROSITE" id="PS50878"/>
    </source>
</evidence>
<feature type="domain" description="Reverse transcriptase" evidence="1">
    <location>
        <begin position="87"/>
        <end position="320"/>
    </location>
</feature>
<dbReference type="AlphaFoldDB" id="A0A814S0R4"/>
<dbReference type="PANTHER" id="PTHR19446">
    <property type="entry name" value="REVERSE TRANSCRIPTASES"/>
    <property type="match status" value="1"/>
</dbReference>
<sequence length="320" mass="37024">MFVIFENYRTDLEQKKSLDEIEKRIMDYEKEVSGKNDVYSLSYDVIKQIIKNLPNGKSKGFSDTSNEMFKYGACETLIKIIKKFMEKIIQFGKIPKFFNIGIIKPIVKDDQKSANDLNNIRPITIYDTISNIFEKIILNEISKTHEDPNKQFGFKKNSSCSHAVFTVKETINFYNRKNKRVFGCAIDASKAFDKVNRMILFEKLIDKIHYQIWRSLKTYYESSMAIVQNGNEVSNLFKTTIGVKQGGPLSAKLFSVYAEDIIRELEERNIGTKIHETYTGVTMYADDILLLSPNIKELQDAINVCENFGLKNEIKFNPEK</sequence>
<evidence type="ECO:0000313" key="3">
    <source>
        <dbReference type="Proteomes" id="UP000663879"/>
    </source>
</evidence>
<keyword evidence="3" id="KW-1185">Reference proteome</keyword>
<comment type="caution">
    <text evidence="2">The sequence shown here is derived from an EMBL/GenBank/DDBJ whole genome shotgun (WGS) entry which is preliminary data.</text>
</comment>
<dbReference type="InterPro" id="IPR000477">
    <property type="entry name" value="RT_dom"/>
</dbReference>
<name>A0A814S0R4_9BILA</name>
<dbReference type="SUPFAM" id="SSF56672">
    <property type="entry name" value="DNA/RNA polymerases"/>
    <property type="match status" value="1"/>
</dbReference>
<dbReference type="Proteomes" id="UP000663879">
    <property type="component" value="Unassembled WGS sequence"/>
</dbReference>
<dbReference type="CDD" id="cd01650">
    <property type="entry name" value="RT_nLTR_like"/>
    <property type="match status" value="1"/>
</dbReference>
<evidence type="ECO:0000313" key="2">
    <source>
        <dbReference type="EMBL" id="CAF1140494.1"/>
    </source>
</evidence>
<dbReference type="EMBL" id="CAJNOC010010493">
    <property type="protein sequence ID" value="CAF1140494.1"/>
    <property type="molecule type" value="Genomic_DNA"/>
</dbReference>
<dbReference type="OrthoDB" id="10014409at2759"/>
<dbReference type="PROSITE" id="PS50878">
    <property type="entry name" value="RT_POL"/>
    <property type="match status" value="1"/>
</dbReference>